<keyword evidence="9" id="KW-0325">Glycoprotein</keyword>
<dbReference type="Pfam" id="PF07562">
    <property type="entry name" value="NCD3G"/>
    <property type="match status" value="1"/>
</dbReference>
<evidence type="ECO:0000256" key="4">
    <source>
        <dbReference type="ARBA" id="ARBA00022729"/>
    </source>
</evidence>
<keyword evidence="5 11" id="KW-1133">Transmembrane helix</keyword>
<dbReference type="PROSITE" id="PS50259">
    <property type="entry name" value="G_PROTEIN_RECEP_F3_4"/>
    <property type="match status" value="1"/>
</dbReference>
<evidence type="ECO:0000256" key="6">
    <source>
        <dbReference type="ARBA" id="ARBA00023040"/>
    </source>
</evidence>
<dbReference type="PRINTS" id="PR00248">
    <property type="entry name" value="GPCRMGR"/>
</dbReference>
<dbReference type="PROSITE" id="PS00981">
    <property type="entry name" value="G_PROTEIN_RECEP_F3_3"/>
    <property type="match status" value="1"/>
</dbReference>
<dbReference type="InterPro" id="IPR017978">
    <property type="entry name" value="GPCR_3_C"/>
</dbReference>
<dbReference type="PANTHER" id="PTHR24061">
    <property type="entry name" value="CALCIUM-SENSING RECEPTOR-RELATED"/>
    <property type="match status" value="1"/>
</dbReference>
<feature type="transmembrane region" description="Helical" evidence="11">
    <location>
        <begin position="370"/>
        <end position="387"/>
    </location>
</feature>
<dbReference type="Proteomes" id="UP000472265">
    <property type="component" value="Chromosome 7"/>
</dbReference>
<keyword evidence="14" id="KW-1185">Reference proteome</keyword>
<evidence type="ECO:0000256" key="11">
    <source>
        <dbReference type="SAM" id="Phobius"/>
    </source>
</evidence>
<keyword evidence="2" id="KW-1003">Cell membrane</keyword>
<dbReference type="PANTHER" id="PTHR24061:SF3">
    <property type="entry name" value="TASTE RECEPTOR TYPE 1 MEMBER 1"/>
    <property type="match status" value="1"/>
</dbReference>
<dbReference type="InterPro" id="IPR011500">
    <property type="entry name" value="GPCR_3_9-Cys_dom"/>
</dbReference>
<evidence type="ECO:0000256" key="1">
    <source>
        <dbReference type="ARBA" id="ARBA00004651"/>
    </source>
</evidence>
<evidence type="ECO:0000256" key="7">
    <source>
        <dbReference type="ARBA" id="ARBA00023136"/>
    </source>
</evidence>
<keyword evidence="4" id="KW-0732">Signal</keyword>
<dbReference type="InterPro" id="IPR001828">
    <property type="entry name" value="ANF_lig-bd_rcpt"/>
</dbReference>
<evidence type="ECO:0000256" key="5">
    <source>
        <dbReference type="ARBA" id="ARBA00022989"/>
    </source>
</evidence>
<dbReference type="GO" id="GO:0004930">
    <property type="term" value="F:G protein-coupled receptor activity"/>
    <property type="evidence" value="ECO:0007669"/>
    <property type="project" value="UniProtKB-KW"/>
</dbReference>
<dbReference type="PROSITE" id="PS00980">
    <property type="entry name" value="G_PROTEIN_RECEP_F3_2"/>
    <property type="match status" value="1"/>
</dbReference>
<reference evidence="13" key="2">
    <citation type="submission" date="2025-08" db="UniProtKB">
        <authorList>
            <consortium name="Ensembl"/>
        </authorList>
    </citation>
    <scope>IDENTIFICATION</scope>
</reference>
<evidence type="ECO:0000259" key="12">
    <source>
        <dbReference type="PROSITE" id="PS50259"/>
    </source>
</evidence>
<evidence type="ECO:0000256" key="2">
    <source>
        <dbReference type="ARBA" id="ARBA00022475"/>
    </source>
</evidence>
<evidence type="ECO:0000256" key="3">
    <source>
        <dbReference type="ARBA" id="ARBA00022692"/>
    </source>
</evidence>
<evidence type="ECO:0000256" key="8">
    <source>
        <dbReference type="ARBA" id="ARBA00023170"/>
    </source>
</evidence>
<dbReference type="InterPro" id="IPR028082">
    <property type="entry name" value="Peripla_BP_I"/>
</dbReference>
<dbReference type="InterPro" id="IPR000068">
    <property type="entry name" value="GPCR_3_Ca_sens_rcpt-rel"/>
</dbReference>
<feature type="domain" description="G-protein coupled receptors family 3 profile" evidence="12">
    <location>
        <begin position="204"/>
        <end position="469"/>
    </location>
</feature>
<reference evidence="13" key="3">
    <citation type="submission" date="2025-09" db="UniProtKB">
        <authorList>
            <consortium name="Ensembl"/>
        </authorList>
    </citation>
    <scope>IDENTIFICATION</scope>
</reference>
<organism evidence="13 14">
    <name type="scientific">Sparus aurata</name>
    <name type="common">Gilthead sea bream</name>
    <dbReference type="NCBI Taxonomy" id="8175"/>
    <lineage>
        <taxon>Eukaryota</taxon>
        <taxon>Metazoa</taxon>
        <taxon>Chordata</taxon>
        <taxon>Craniata</taxon>
        <taxon>Vertebrata</taxon>
        <taxon>Euteleostomi</taxon>
        <taxon>Actinopterygii</taxon>
        <taxon>Neopterygii</taxon>
        <taxon>Teleostei</taxon>
        <taxon>Neoteleostei</taxon>
        <taxon>Acanthomorphata</taxon>
        <taxon>Eupercaria</taxon>
        <taxon>Spariformes</taxon>
        <taxon>Sparidae</taxon>
        <taxon>Sparus</taxon>
    </lineage>
</organism>
<gene>
    <name evidence="13" type="primary">LOC115584314</name>
</gene>
<dbReference type="SUPFAM" id="SSF53822">
    <property type="entry name" value="Periplasmic binding protein-like I"/>
    <property type="match status" value="1"/>
</dbReference>
<dbReference type="InterPro" id="IPR017979">
    <property type="entry name" value="GPCR_3_CS"/>
</dbReference>
<proteinExistence type="predicted"/>
<keyword evidence="8" id="KW-0675">Receptor</keyword>
<protein>
    <submittedName>
        <fullName evidence="13">Taste receptor, type 1, member 1</fullName>
    </submittedName>
</protein>
<dbReference type="FunFam" id="2.10.50.30:FF:000004">
    <property type="entry name" value="Taste receptor type 1 member 3-like protein"/>
    <property type="match status" value="1"/>
</dbReference>
<reference evidence="13" key="1">
    <citation type="submission" date="2021-04" db="EMBL/GenBank/DDBJ databases">
        <authorList>
            <consortium name="Wellcome Sanger Institute Data Sharing"/>
        </authorList>
    </citation>
    <scope>NUCLEOTIDE SEQUENCE [LARGE SCALE GENOMIC DNA]</scope>
</reference>
<evidence type="ECO:0000313" key="14">
    <source>
        <dbReference type="Proteomes" id="UP000472265"/>
    </source>
</evidence>
<keyword evidence="7 11" id="KW-0472">Membrane</keyword>
<name>A0A671TNK7_SPAAU</name>
<comment type="subcellular location">
    <subcellularLocation>
        <location evidence="1">Cell membrane</location>
        <topology evidence="1">Multi-pass membrane protein</topology>
    </subcellularLocation>
</comment>
<evidence type="ECO:0000256" key="9">
    <source>
        <dbReference type="ARBA" id="ARBA00023180"/>
    </source>
</evidence>
<sequence length="477" mass="52463">MGTYKVWIGSEDWSASSLISSIPGVQSIGTVLGVSIKYSNISGFQEFEAKVLEDAMNQNVSNVNTNSGNDCLQSTDVYNLARMGFPLEKHDVTSSANVYKATYALAHALHQALGCDSGECQRRRVYPWEVPQSICSPPCPSGHRKLLTGQHTCCFDCLPCPAATFLNLSDPTTCQQCQSEEWAPPSSVQCLKRTVLLLAWDDPLAIALLFFLASCLLMTSSSAVILLLNLNTPVAKSAGGRTCLLMLAALTAAAMSSLCHFGQPSPLACILKQPLFMFSFTVCLACITVRSLQVVCIFRFASKLPPAYDKWAKKSGPEITIFLVSATLLVISVFRVALNPPKPSQDLDFYHDSIVLECSNTLSPGSAIELGYVALLSILCFSFSYMGKDLPANYNEAKSITFSLMVYMISWMSFFTLYLISRGPFTIAAYVFAILFSVLAFFWGYFLPKIYIIVLKPEMNTTAHFQNCIQMYTMSQK</sequence>
<dbReference type="Pfam" id="PF00003">
    <property type="entry name" value="7tm_3"/>
    <property type="match status" value="1"/>
</dbReference>
<feature type="transmembrane region" description="Helical" evidence="11">
    <location>
        <begin position="242"/>
        <end position="263"/>
    </location>
</feature>
<dbReference type="Pfam" id="PF01094">
    <property type="entry name" value="ANF_receptor"/>
    <property type="match status" value="1"/>
</dbReference>
<keyword evidence="6" id="KW-0297">G-protein coupled receptor</keyword>
<dbReference type="GO" id="GO:0005886">
    <property type="term" value="C:plasma membrane"/>
    <property type="evidence" value="ECO:0007669"/>
    <property type="project" value="UniProtKB-SubCell"/>
</dbReference>
<dbReference type="Ensembl" id="ENSSAUT00010002479.1">
    <property type="protein sequence ID" value="ENSSAUP00010002357.1"/>
    <property type="gene ID" value="ENSSAUG00010001107.1"/>
</dbReference>
<evidence type="ECO:0000256" key="10">
    <source>
        <dbReference type="ARBA" id="ARBA00023224"/>
    </source>
</evidence>
<dbReference type="Gene3D" id="2.10.50.30">
    <property type="entry name" value="GPCR, family 3, nine cysteines domain"/>
    <property type="match status" value="1"/>
</dbReference>
<dbReference type="Gene3D" id="3.40.50.2300">
    <property type="match status" value="2"/>
</dbReference>
<keyword evidence="10" id="KW-0807">Transducer</keyword>
<accession>A0A671TNK7</accession>
<feature type="transmembrane region" description="Helical" evidence="11">
    <location>
        <begin position="319"/>
        <end position="338"/>
    </location>
</feature>
<feature type="transmembrane region" description="Helical" evidence="11">
    <location>
        <begin position="275"/>
        <end position="298"/>
    </location>
</feature>
<feature type="transmembrane region" description="Helical" evidence="11">
    <location>
        <begin position="399"/>
        <end position="421"/>
    </location>
</feature>
<evidence type="ECO:0000313" key="13">
    <source>
        <dbReference type="Ensembl" id="ENSSAUP00010002357.1"/>
    </source>
</evidence>
<dbReference type="InterPro" id="IPR000337">
    <property type="entry name" value="GPCR_3"/>
</dbReference>
<dbReference type="AlphaFoldDB" id="A0A671TNK7"/>
<feature type="transmembrane region" description="Helical" evidence="11">
    <location>
        <begin position="427"/>
        <end position="447"/>
    </location>
</feature>
<keyword evidence="3 11" id="KW-0812">Transmembrane</keyword>
<feature type="transmembrane region" description="Helical" evidence="11">
    <location>
        <begin position="204"/>
        <end position="230"/>
    </location>
</feature>
<dbReference type="GeneTree" id="ENSGT00940000166394"/>
<dbReference type="InterPro" id="IPR038550">
    <property type="entry name" value="GPCR_3_9-Cys_sf"/>
</dbReference>